<dbReference type="EMBL" id="JASCZI010212576">
    <property type="protein sequence ID" value="MED6199819.1"/>
    <property type="molecule type" value="Genomic_DNA"/>
</dbReference>
<keyword evidence="1" id="KW-0732">Signal</keyword>
<proteinExistence type="predicted"/>
<gene>
    <name evidence="2" type="ORF">PIB30_079464</name>
</gene>
<accession>A0ABU6XP53</accession>
<reference evidence="2 3" key="1">
    <citation type="journal article" date="2023" name="Plants (Basel)">
        <title>Bridging the Gap: Combining Genomics and Transcriptomics Approaches to Understand Stylosanthes scabra, an Orphan Legume from the Brazilian Caatinga.</title>
        <authorList>
            <person name="Ferreira-Neto J.R.C."/>
            <person name="da Silva M.D."/>
            <person name="Binneck E."/>
            <person name="de Melo N.F."/>
            <person name="da Silva R.H."/>
            <person name="de Melo A.L.T.M."/>
            <person name="Pandolfi V."/>
            <person name="Bustamante F.O."/>
            <person name="Brasileiro-Vidal A.C."/>
            <person name="Benko-Iseppon A.M."/>
        </authorList>
    </citation>
    <scope>NUCLEOTIDE SEQUENCE [LARGE SCALE GENOMIC DNA]</scope>
    <source>
        <tissue evidence="2">Leaves</tissue>
    </source>
</reference>
<evidence type="ECO:0000313" key="3">
    <source>
        <dbReference type="Proteomes" id="UP001341840"/>
    </source>
</evidence>
<comment type="caution">
    <text evidence="2">The sequence shown here is derived from an EMBL/GenBank/DDBJ whole genome shotgun (WGS) entry which is preliminary data.</text>
</comment>
<evidence type="ECO:0000256" key="1">
    <source>
        <dbReference type="SAM" id="SignalP"/>
    </source>
</evidence>
<organism evidence="2 3">
    <name type="scientific">Stylosanthes scabra</name>
    <dbReference type="NCBI Taxonomy" id="79078"/>
    <lineage>
        <taxon>Eukaryota</taxon>
        <taxon>Viridiplantae</taxon>
        <taxon>Streptophyta</taxon>
        <taxon>Embryophyta</taxon>
        <taxon>Tracheophyta</taxon>
        <taxon>Spermatophyta</taxon>
        <taxon>Magnoliopsida</taxon>
        <taxon>eudicotyledons</taxon>
        <taxon>Gunneridae</taxon>
        <taxon>Pentapetalae</taxon>
        <taxon>rosids</taxon>
        <taxon>fabids</taxon>
        <taxon>Fabales</taxon>
        <taxon>Fabaceae</taxon>
        <taxon>Papilionoideae</taxon>
        <taxon>50 kb inversion clade</taxon>
        <taxon>dalbergioids sensu lato</taxon>
        <taxon>Dalbergieae</taxon>
        <taxon>Pterocarpus clade</taxon>
        <taxon>Stylosanthes</taxon>
    </lineage>
</organism>
<feature type="chain" id="PRO_5045962330" evidence="1">
    <location>
        <begin position="36"/>
        <end position="102"/>
    </location>
</feature>
<name>A0ABU6XP53_9FABA</name>
<feature type="signal peptide" evidence="1">
    <location>
        <begin position="1"/>
        <end position="35"/>
    </location>
</feature>
<protein>
    <submittedName>
        <fullName evidence="2">Uncharacterized protein</fullName>
    </submittedName>
</protein>
<sequence>MSDSGSASTSAKTQEIWILLCFTVSPCFLFTTAQASCTNGGLRYDGSWTRKLPTARPIITVKDHQYKYVEIEGLRARMLSTVKPSISRLKQLPQCGAKLVIA</sequence>
<dbReference type="Proteomes" id="UP001341840">
    <property type="component" value="Unassembled WGS sequence"/>
</dbReference>
<evidence type="ECO:0000313" key="2">
    <source>
        <dbReference type="EMBL" id="MED6199819.1"/>
    </source>
</evidence>
<keyword evidence="3" id="KW-1185">Reference proteome</keyword>